<dbReference type="Pfam" id="PF04104">
    <property type="entry name" value="DNA_primase_lrg"/>
    <property type="match status" value="1"/>
</dbReference>
<keyword evidence="8" id="KW-0408">Iron</keyword>
<dbReference type="PANTHER" id="PTHR10537">
    <property type="entry name" value="DNA PRIMASE LARGE SUBUNIT"/>
    <property type="match status" value="1"/>
</dbReference>
<keyword evidence="4" id="KW-0004">4Fe-4S</keyword>
<name>L5MAY2_MYODS</name>
<dbReference type="PANTHER" id="PTHR10537:SF3">
    <property type="entry name" value="DNA PRIMASE LARGE SUBUNIT"/>
    <property type="match status" value="1"/>
</dbReference>
<dbReference type="GO" id="GO:0005658">
    <property type="term" value="C:alpha DNA polymerase:primase complex"/>
    <property type="evidence" value="ECO:0007669"/>
    <property type="project" value="TreeGrafter"/>
</dbReference>
<evidence type="ECO:0000313" key="13">
    <source>
        <dbReference type="Proteomes" id="UP000010556"/>
    </source>
</evidence>
<keyword evidence="5" id="KW-0639">Primosome</keyword>
<keyword evidence="13" id="KW-1185">Reference proteome</keyword>
<keyword evidence="6" id="KW-0235">DNA replication</keyword>
<comment type="similarity">
    <text evidence="2">Belongs to the eukaryotic-type primase large subunit family.</text>
</comment>
<gene>
    <name evidence="12" type="ORF">MDA_GLEAN10013366</name>
</gene>
<proteinExistence type="inferred from homology"/>
<dbReference type="Proteomes" id="UP000010556">
    <property type="component" value="Unassembled WGS sequence"/>
</dbReference>
<evidence type="ECO:0000256" key="8">
    <source>
        <dbReference type="ARBA" id="ARBA00023004"/>
    </source>
</evidence>
<dbReference type="InterPro" id="IPR007238">
    <property type="entry name" value="DNA_primase_lsu_euk/arc"/>
</dbReference>
<evidence type="ECO:0000256" key="3">
    <source>
        <dbReference type="ARBA" id="ARBA00019038"/>
    </source>
</evidence>
<dbReference type="GO" id="GO:0003677">
    <property type="term" value="F:DNA binding"/>
    <property type="evidence" value="ECO:0007669"/>
    <property type="project" value="UniProtKB-KW"/>
</dbReference>
<dbReference type="InterPro" id="IPR016558">
    <property type="entry name" value="DNA_primase_lsu_euk"/>
</dbReference>
<dbReference type="GO" id="GO:0006270">
    <property type="term" value="P:DNA replication initiation"/>
    <property type="evidence" value="ECO:0007669"/>
    <property type="project" value="TreeGrafter"/>
</dbReference>
<evidence type="ECO:0000256" key="7">
    <source>
        <dbReference type="ARBA" id="ARBA00022723"/>
    </source>
</evidence>
<evidence type="ECO:0000256" key="1">
    <source>
        <dbReference type="ARBA" id="ARBA00001966"/>
    </source>
</evidence>
<dbReference type="CDD" id="cd07322">
    <property type="entry name" value="PriL_PriS_Eukaryotic"/>
    <property type="match status" value="1"/>
</dbReference>
<evidence type="ECO:0000259" key="11">
    <source>
        <dbReference type="Pfam" id="PF04104"/>
    </source>
</evidence>
<dbReference type="EMBL" id="KB102348">
    <property type="protein sequence ID" value="ELK35440.1"/>
    <property type="molecule type" value="Genomic_DNA"/>
</dbReference>
<evidence type="ECO:0000256" key="2">
    <source>
        <dbReference type="ARBA" id="ARBA00010564"/>
    </source>
</evidence>
<reference evidence="13" key="1">
    <citation type="journal article" date="2013" name="Science">
        <title>Comparative analysis of bat genomes provides insight into the evolution of flight and immunity.</title>
        <authorList>
            <person name="Zhang G."/>
            <person name="Cowled C."/>
            <person name="Shi Z."/>
            <person name="Huang Z."/>
            <person name="Bishop-Lilly K.A."/>
            <person name="Fang X."/>
            <person name="Wynne J.W."/>
            <person name="Xiong Z."/>
            <person name="Baker M.L."/>
            <person name="Zhao W."/>
            <person name="Tachedjian M."/>
            <person name="Zhu Y."/>
            <person name="Zhou P."/>
            <person name="Jiang X."/>
            <person name="Ng J."/>
            <person name="Yang L."/>
            <person name="Wu L."/>
            <person name="Xiao J."/>
            <person name="Feng Y."/>
            <person name="Chen Y."/>
            <person name="Sun X."/>
            <person name="Zhang Y."/>
            <person name="Marsh G.A."/>
            <person name="Crameri G."/>
            <person name="Broder C.C."/>
            <person name="Frey K.G."/>
            <person name="Wang L.F."/>
            <person name="Wang J."/>
        </authorList>
    </citation>
    <scope>NUCLEOTIDE SEQUENCE [LARGE SCALE GENOMIC DNA]</scope>
</reference>
<dbReference type="InterPro" id="IPR058560">
    <property type="entry name" value="DNA_primase_C"/>
</dbReference>
<evidence type="ECO:0000256" key="4">
    <source>
        <dbReference type="ARBA" id="ARBA00022485"/>
    </source>
</evidence>
<evidence type="ECO:0000256" key="9">
    <source>
        <dbReference type="ARBA" id="ARBA00023014"/>
    </source>
</evidence>
<dbReference type="GO" id="GO:0046872">
    <property type="term" value="F:metal ion binding"/>
    <property type="evidence" value="ECO:0007669"/>
    <property type="project" value="UniProtKB-KW"/>
</dbReference>
<comment type="cofactor">
    <cofactor evidence="1">
        <name>[4Fe-4S] cluster</name>
        <dbReference type="ChEBI" id="CHEBI:49883"/>
    </cofactor>
</comment>
<dbReference type="eggNOG" id="KOG2267">
    <property type="taxonomic scope" value="Eukaryota"/>
</dbReference>
<keyword evidence="7" id="KW-0479">Metal-binding</keyword>
<protein>
    <recommendedName>
        <fullName evidence="3">DNA primase large subunit</fullName>
    </recommendedName>
</protein>
<sequence length="689" mass="78163">MQSVTSPIESDGGQPCGSERHNVIPWDLLCVPRVSGPPSRATETCAASIRHPSATAQSYQLPATAGIQVLPDKGNKMEFSKRRKLKLTADQRNAYPHSLQFYLQPPTENISLIEFENFAFDRVKLLKAVENIGVSHVKGHESYQNKLEAEIRKLKFSYRENLEDEYDARRKDHISHFILRLAYCQSDDLRRWFIQQEMDLLRFRFSILPRDKIQDFLKDSHLHFEANFRQAIDFDKSGKGGLDKSEVDASAEVTAIAVPSVTFSSVYHSSLIMAELGSEIRFMEGSPCRLLCTVMRVLLLILLIRDLEARLSPGLRRRERDSVRNIDERDRSAASCMPPTGDVPATKIHALDRNRTWDPSVRRSTLYPLSQTGLAISKEEKTFPEKDILDSSFSSSETSVPESESVYKIPFADALDLFRGRKVYLQDGFAYVPSKDIVAIILNEFRTKLSKALALTARSLPAVQSDERLQPLLNHLSHSYTGQDYSTLGSAGKISLDQIDSLCTKSFPPCMRQLHKALRDTHHLRHGGRMQYGLFLKGIGLTLEQALQFWKQEFIRGKMDPDKIAHIGAVVNGFDLAVLEIKHNIDHFDKGYSYNIRHSFGKEGKRTDYTPFSCLKIILNNPPGQGDYHGCPFRHSDPELLKQKLQSYKISPGGISQILDLVKGTHYQVACQKYFEITHNVSIFLNFRA</sequence>
<keyword evidence="9" id="KW-0411">Iron-sulfur</keyword>
<dbReference type="AlphaFoldDB" id="L5MAY2"/>
<dbReference type="Gene3D" id="1.20.930.80">
    <property type="match status" value="2"/>
</dbReference>
<evidence type="ECO:0000256" key="6">
    <source>
        <dbReference type="ARBA" id="ARBA00022705"/>
    </source>
</evidence>
<dbReference type="GO" id="GO:0051539">
    <property type="term" value="F:4 iron, 4 sulfur cluster binding"/>
    <property type="evidence" value="ECO:0007669"/>
    <property type="project" value="UniProtKB-KW"/>
</dbReference>
<evidence type="ECO:0000313" key="12">
    <source>
        <dbReference type="EMBL" id="ELK35440.1"/>
    </source>
</evidence>
<keyword evidence="10" id="KW-0238">DNA-binding</keyword>
<dbReference type="GO" id="GO:0006269">
    <property type="term" value="P:DNA replication, synthesis of primer"/>
    <property type="evidence" value="ECO:0007669"/>
    <property type="project" value="UniProtKB-KW"/>
</dbReference>
<evidence type="ECO:0000256" key="10">
    <source>
        <dbReference type="ARBA" id="ARBA00023125"/>
    </source>
</evidence>
<accession>L5MAY2</accession>
<evidence type="ECO:0000256" key="5">
    <source>
        <dbReference type="ARBA" id="ARBA00022515"/>
    </source>
</evidence>
<organism evidence="12 13">
    <name type="scientific">Myotis davidii</name>
    <name type="common">David's myotis</name>
    <dbReference type="NCBI Taxonomy" id="225400"/>
    <lineage>
        <taxon>Eukaryota</taxon>
        <taxon>Metazoa</taxon>
        <taxon>Chordata</taxon>
        <taxon>Craniata</taxon>
        <taxon>Vertebrata</taxon>
        <taxon>Euteleostomi</taxon>
        <taxon>Mammalia</taxon>
        <taxon>Eutheria</taxon>
        <taxon>Laurasiatheria</taxon>
        <taxon>Chiroptera</taxon>
        <taxon>Yangochiroptera</taxon>
        <taxon>Vespertilionidae</taxon>
        <taxon>Myotis</taxon>
    </lineage>
</organism>
<dbReference type="Pfam" id="PF26466">
    <property type="entry name" value="DNA_primase_lrg_N"/>
    <property type="match status" value="2"/>
</dbReference>
<feature type="domain" description="DNA primase large subunit C-terminal" evidence="11">
    <location>
        <begin position="502"/>
        <end position="681"/>
    </location>
</feature>